<sequence length="317" mass="36148">MKISQEKYQALLWGLPFFLGSLLIFPYALLGDQEFYRNFYTGVVGLSLVEAFQFYRGALGTSEPGYFLFSFVFAPYFNKDILFSIVNYVFAYNVFLWLIRNGVSRLLFPMIYFNFYIVVLAFSAERLKLSLLFFLVGACSSGLIRYALYAFSTLTHVQTLMLVVVAQVREVLYIARRLFAGKIGFGFISLFLLMVGILLVLVLLKEHIEAKLMFYAGTWGGLEAMLKPLIFTALSMCYAQSRRVEAILASLPMVLASYYIGAERVVIFSYFVFMYYGLQSKRGINIPVVFTLLYFGYKGLDFLVNVFVYSDGFAPVA</sequence>
<proteinExistence type="predicted"/>
<comment type="caution">
    <text evidence="1">The sequence shown here is derived from an EMBL/GenBank/DDBJ whole genome shotgun (WGS) entry which is preliminary data.</text>
</comment>
<name>A0ACC6JGF3_9PSED</name>
<dbReference type="Proteomes" id="UP001259420">
    <property type="component" value="Unassembled WGS sequence"/>
</dbReference>
<reference evidence="1" key="1">
    <citation type="submission" date="2023-07" db="EMBL/GenBank/DDBJ databases">
        <title>Sorghum-associated microbial communities from plants grown in Nebraska, USA.</title>
        <authorList>
            <person name="Schachtman D."/>
        </authorList>
    </citation>
    <scope>NUCLEOTIDE SEQUENCE</scope>
    <source>
        <strain evidence="1">BE46</strain>
    </source>
</reference>
<gene>
    <name evidence="1" type="ORF">J2X87_000668</name>
</gene>
<keyword evidence="2" id="KW-1185">Reference proteome</keyword>
<evidence type="ECO:0000313" key="2">
    <source>
        <dbReference type="Proteomes" id="UP001259420"/>
    </source>
</evidence>
<dbReference type="EMBL" id="JAVDSD010000001">
    <property type="protein sequence ID" value="MDR6605617.1"/>
    <property type="molecule type" value="Genomic_DNA"/>
</dbReference>
<protein>
    <submittedName>
        <fullName evidence="1">Uncharacterized protein</fullName>
    </submittedName>
</protein>
<accession>A0ACC6JGF3</accession>
<evidence type="ECO:0000313" key="1">
    <source>
        <dbReference type="EMBL" id="MDR6605617.1"/>
    </source>
</evidence>
<organism evidence="1 2">
    <name type="scientific">Pseudomonas synxantha</name>
    <dbReference type="NCBI Taxonomy" id="47883"/>
    <lineage>
        <taxon>Bacteria</taxon>
        <taxon>Pseudomonadati</taxon>
        <taxon>Pseudomonadota</taxon>
        <taxon>Gammaproteobacteria</taxon>
        <taxon>Pseudomonadales</taxon>
        <taxon>Pseudomonadaceae</taxon>
        <taxon>Pseudomonas</taxon>
    </lineage>
</organism>